<protein>
    <recommendedName>
        <fullName evidence="3 12">RNA-binding protein NOB1</fullName>
    </recommendedName>
</protein>
<comment type="function">
    <text evidence="11">May play a role in mRNA degradation. Endonuclease required for processing of 20S pre-rRNA precursor and biogenesis of 40S ribosomal subunits.</text>
</comment>
<evidence type="ECO:0000256" key="3">
    <source>
        <dbReference type="ARBA" id="ARBA00018439"/>
    </source>
</evidence>
<keyword evidence="6 12" id="KW-0479">Metal-binding</keyword>
<keyword evidence="10 12" id="KW-0539">Nucleus</keyword>
<feature type="region of interest" description="Disordered" evidence="14">
    <location>
        <begin position="351"/>
        <end position="386"/>
    </location>
</feature>
<feature type="binding site" evidence="13">
    <location>
        <position position="299"/>
    </location>
    <ligand>
        <name>Zn(2+)</name>
        <dbReference type="ChEBI" id="CHEBI:29105"/>
    </ligand>
</feature>
<comment type="caution">
    <text evidence="17">The sequence shown here is derived from an EMBL/GenBank/DDBJ whole genome shotgun (WGS) entry which is preliminary data.</text>
</comment>
<dbReference type="Gene3D" id="6.20.210.10">
    <property type="entry name" value="Nin one binding (NOB1), Zn-ribbon-like"/>
    <property type="match status" value="1"/>
</dbReference>
<feature type="binding site" evidence="13">
    <location>
        <position position="311"/>
    </location>
    <ligand>
        <name>Zn(2+)</name>
        <dbReference type="ChEBI" id="CHEBI:29105"/>
    </ligand>
</feature>
<evidence type="ECO:0000313" key="18">
    <source>
        <dbReference type="Proteomes" id="UP001516400"/>
    </source>
</evidence>
<dbReference type="FunFam" id="3.40.50.1010:FF:000018">
    <property type="entry name" value="RNA-binding protein NOB1"/>
    <property type="match status" value="1"/>
</dbReference>
<feature type="domain" description="Ribonuclease PIN" evidence="16">
    <location>
        <begin position="11"/>
        <end position="97"/>
    </location>
</feature>
<evidence type="ECO:0000313" key="17">
    <source>
        <dbReference type="EMBL" id="KAL3280598.1"/>
    </source>
</evidence>
<name>A0ABD2NPT8_9CUCU</name>
<evidence type="ECO:0000256" key="12">
    <source>
        <dbReference type="PIRNR" id="PIRNR037125"/>
    </source>
</evidence>
<keyword evidence="8" id="KW-0378">Hydrolase</keyword>
<evidence type="ECO:0000256" key="7">
    <source>
        <dbReference type="ARBA" id="ARBA00022771"/>
    </source>
</evidence>
<feature type="binding site" evidence="13">
    <location>
        <position position="296"/>
    </location>
    <ligand>
        <name>Zn(2+)</name>
        <dbReference type="ChEBI" id="CHEBI:29105"/>
    </ligand>
</feature>
<comment type="similarity">
    <text evidence="2 12">Belongs to the NOB1 family.</text>
</comment>
<dbReference type="SUPFAM" id="SSF144206">
    <property type="entry name" value="NOB1 zinc finger-like"/>
    <property type="match status" value="1"/>
</dbReference>
<feature type="compositionally biased region" description="Acidic residues" evidence="14">
    <location>
        <begin position="148"/>
        <end position="162"/>
    </location>
</feature>
<evidence type="ECO:0000256" key="1">
    <source>
        <dbReference type="ARBA" id="ARBA00004123"/>
    </source>
</evidence>
<feature type="binding site" evidence="13">
    <location>
        <position position="314"/>
    </location>
    <ligand>
        <name>Zn(2+)</name>
        <dbReference type="ChEBI" id="CHEBI:29105"/>
    </ligand>
</feature>
<reference evidence="17 18" key="1">
    <citation type="journal article" date="2021" name="BMC Biol.">
        <title>Horizontally acquired antibacterial genes associated with adaptive radiation of ladybird beetles.</title>
        <authorList>
            <person name="Li H.S."/>
            <person name="Tang X.F."/>
            <person name="Huang Y.H."/>
            <person name="Xu Z.Y."/>
            <person name="Chen M.L."/>
            <person name="Du X.Y."/>
            <person name="Qiu B.Y."/>
            <person name="Chen P.T."/>
            <person name="Zhang W."/>
            <person name="Slipinski A."/>
            <person name="Escalona H.E."/>
            <person name="Waterhouse R.M."/>
            <person name="Zwick A."/>
            <person name="Pang H."/>
        </authorList>
    </citation>
    <scope>NUCLEOTIDE SEQUENCE [LARGE SCALE GENOMIC DNA]</scope>
    <source>
        <strain evidence="17">SYSU2018</strain>
    </source>
</reference>
<keyword evidence="5" id="KW-0540">Nuclease</keyword>
<evidence type="ECO:0000256" key="2">
    <source>
        <dbReference type="ARBA" id="ARBA00005858"/>
    </source>
</evidence>
<evidence type="ECO:0000256" key="10">
    <source>
        <dbReference type="ARBA" id="ARBA00023242"/>
    </source>
</evidence>
<evidence type="ECO:0000259" key="16">
    <source>
        <dbReference type="Pfam" id="PF17146"/>
    </source>
</evidence>
<sequence length="434" mass="49507">MSIPIKKIEYLVVDTTAFIQNAPLQNAAENIITCQEVIDEITNKRQLRRLVVLPYDLQVKNVFPENIKAVTEFSKKTGDYASLSATDIKVMALTYQLEKEKVGTNHLRSEPLYKRDVNFITHKKDSSELISNIAGFFIPKDGNAGTNESDEESDEIEEENEINVTEENDKIDSLEDDEINITEDDIEVLKHKFESLDCKNIQDFDDVLQKCEEIEEIQSDSANEDDDDDDSGWITPSNIAAAKKQLQSEEIEEKEVKVACMTTDFAMQNVLKQLNLNVSALDGRMIKQLRTFILRCYSCFKTTSVMTKQFCPKCGNDTLKKVAVSLDENGKMQIHINAKRPLTARGKKYSLPRIKGGKHPNNPILVADQPMPDNKPSRLARTRNNPMDDDYIAGFSPFVMRDVNSKSAQLCIRPGQEIKYWMRKNPNEARRRRK</sequence>
<feature type="domain" description="Nin one binding (NOB1) Zn-ribbon-like" evidence="15">
    <location>
        <begin position="286"/>
        <end position="357"/>
    </location>
</feature>
<dbReference type="InterPro" id="IPR017117">
    <property type="entry name" value="Nob1_euk"/>
</dbReference>
<accession>A0ABD2NPT8</accession>
<dbReference type="PIRSF" id="PIRSF037125">
    <property type="entry name" value="D-site_20S_pre-rRNA_nuclease"/>
    <property type="match status" value="1"/>
</dbReference>
<dbReference type="GO" id="GO:0004521">
    <property type="term" value="F:RNA endonuclease activity"/>
    <property type="evidence" value="ECO:0007669"/>
    <property type="project" value="UniProtKB-UniRule"/>
</dbReference>
<dbReference type="Pfam" id="PF08772">
    <property type="entry name" value="Zn_ribbon_NOB1"/>
    <property type="match status" value="1"/>
</dbReference>
<dbReference type="PANTHER" id="PTHR12814:SF2">
    <property type="entry name" value="RNA-BINDING PROTEIN NOB1"/>
    <property type="match status" value="1"/>
</dbReference>
<evidence type="ECO:0000256" key="4">
    <source>
        <dbReference type="ARBA" id="ARBA00022553"/>
    </source>
</evidence>
<keyword evidence="4" id="KW-0597">Phosphoprotein</keyword>
<dbReference type="GO" id="GO:0008270">
    <property type="term" value="F:zinc ion binding"/>
    <property type="evidence" value="ECO:0007669"/>
    <property type="project" value="UniProtKB-KW"/>
</dbReference>
<dbReference type="EMBL" id="JABFTP020000144">
    <property type="protein sequence ID" value="KAL3280598.1"/>
    <property type="molecule type" value="Genomic_DNA"/>
</dbReference>
<keyword evidence="7" id="KW-0863">Zinc-finger</keyword>
<dbReference type="InterPro" id="IPR039907">
    <property type="entry name" value="NOB1"/>
</dbReference>
<evidence type="ECO:0000256" key="8">
    <source>
        <dbReference type="ARBA" id="ARBA00022801"/>
    </source>
</evidence>
<organism evidence="17 18">
    <name type="scientific">Cryptolaemus montrouzieri</name>
    <dbReference type="NCBI Taxonomy" id="559131"/>
    <lineage>
        <taxon>Eukaryota</taxon>
        <taxon>Metazoa</taxon>
        <taxon>Ecdysozoa</taxon>
        <taxon>Arthropoda</taxon>
        <taxon>Hexapoda</taxon>
        <taxon>Insecta</taxon>
        <taxon>Pterygota</taxon>
        <taxon>Neoptera</taxon>
        <taxon>Endopterygota</taxon>
        <taxon>Coleoptera</taxon>
        <taxon>Polyphaga</taxon>
        <taxon>Cucujiformia</taxon>
        <taxon>Coccinelloidea</taxon>
        <taxon>Coccinellidae</taxon>
        <taxon>Scymninae</taxon>
        <taxon>Scymnini</taxon>
        <taxon>Cryptolaemus</taxon>
    </lineage>
</organism>
<evidence type="ECO:0000256" key="5">
    <source>
        <dbReference type="ARBA" id="ARBA00022722"/>
    </source>
</evidence>
<evidence type="ECO:0000259" key="15">
    <source>
        <dbReference type="Pfam" id="PF08772"/>
    </source>
</evidence>
<feature type="region of interest" description="Disordered" evidence="14">
    <location>
        <begin position="141"/>
        <end position="162"/>
    </location>
</feature>
<evidence type="ECO:0000256" key="9">
    <source>
        <dbReference type="ARBA" id="ARBA00022833"/>
    </source>
</evidence>
<evidence type="ECO:0000256" key="6">
    <source>
        <dbReference type="ARBA" id="ARBA00022723"/>
    </source>
</evidence>
<proteinExistence type="inferred from homology"/>
<dbReference type="Gene3D" id="3.40.50.1010">
    <property type="entry name" value="5'-nuclease"/>
    <property type="match status" value="1"/>
</dbReference>
<gene>
    <name evidence="17" type="ORF">HHI36_003830</name>
</gene>
<dbReference type="InterPro" id="IPR014881">
    <property type="entry name" value="NOB1_Zn-bd"/>
</dbReference>
<dbReference type="Pfam" id="PF17146">
    <property type="entry name" value="PIN_6"/>
    <property type="match status" value="1"/>
</dbReference>
<evidence type="ECO:0000256" key="14">
    <source>
        <dbReference type="SAM" id="MobiDB-lite"/>
    </source>
</evidence>
<dbReference type="InterPro" id="IPR033411">
    <property type="entry name" value="Ribonuclease_PIN"/>
</dbReference>
<dbReference type="InterPro" id="IPR036283">
    <property type="entry name" value="NOB1_Zf-like_sf"/>
</dbReference>
<evidence type="ECO:0000256" key="13">
    <source>
        <dbReference type="PIRSR" id="PIRSR037125-1"/>
    </source>
</evidence>
<comment type="subcellular location">
    <subcellularLocation>
        <location evidence="1 12">Nucleus</location>
    </subcellularLocation>
</comment>
<dbReference type="PANTHER" id="PTHR12814">
    <property type="entry name" value="RNA-BINDING PROTEIN NOB1"/>
    <property type="match status" value="1"/>
</dbReference>
<keyword evidence="18" id="KW-1185">Reference proteome</keyword>
<evidence type="ECO:0000256" key="11">
    <source>
        <dbReference type="ARBA" id="ARBA00045628"/>
    </source>
</evidence>
<dbReference type="CDD" id="cd09876">
    <property type="entry name" value="PIN_Nob1-like"/>
    <property type="match status" value="1"/>
</dbReference>
<dbReference type="Proteomes" id="UP001516400">
    <property type="component" value="Unassembled WGS sequence"/>
</dbReference>
<dbReference type="GO" id="GO:0005634">
    <property type="term" value="C:nucleus"/>
    <property type="evidence" value="ECO:0007669"/>
    <property type="project" value="UniProtKB-SubCell"/>
</dbReference>
<keyword evidence="9 12" id="KW-0862">Zinc</keyword>
<dbReference type="AlphaFoldDB" id="A0ABD2NPT8"/>
<dbReference type="GO" id="GO:0016787">
    <property type="term" value="F:hydrolase activity"/>
    <property type="evidence" value="ECO:0007669"/>
    <property type="project" value="UniProtKB-KW"/>
</dbReference>